<comment type="caution">
    <text evidence="2">The sequence shown here is derived from an EMBL/GenBank/DDBJ whole genome shotgun (WGS) entry which is preliminary data.</text>
</comment>
<dbReference type="Proteomes" id="UP000773614">
    <property type="component" value="Unassembled WGS sequence"/>
</dbReference>
<dbReference type="RefSeq" id="WP_161142734.1">
    <property type="nucleotide sequence ID" value="NZ_SPKJ01000166.1"/>
</dbReference>
<evidence type="ECO:0000256" key="1">
    <source>
        <dbReference type="SAM" id="Phobius"/>
    </source>
</evidence>
<keyword evidence="1" id="KW-0472">Membrane</keyword>
<name>A0A964T8H2_9HYPH</name>
<evidence type="ECO:0000313" key="3">
    <source>
        <dbReference type="Proteomes" id="UP000773614"/>
    </source>
</evidence>
<reference evidence="2" key="1">
    <citation type="submission" date="2019-03" db="EMBL/GenBank/DDBJ databases">
        <title>Afifella sp. nov., isolated from activated sludge.</title>
        <authorList>
            <person name="Li Q."/>
            <person name="Liu Y."/>
        </authorList>
    </citation>
    <scope>NUCLEOTIDE SEQUENCE</scope>
    <source>
        <strain evidence="2">L72</strain>
    </source>
</reference>
<feature type="transmembrane region" description="Helical" evidence="1">
    <location>
        <begin position="49"/>
        <end position="69"/>
    </location>
</feature>
<feature type="transmembrane region" description="Helical" evidence="1">
    <location>
        <begin position="124"/>
        <end position="145"/>
    </location>
</feature>
<keyword evidence="3" id="KW-1185">Reference proteome</keyword>
<dbReference type="OrthoDB" id="1453741at2"/>
<keyword evidence="1" id="KW-0812">Transmembrane</keyword>
<gene>
    <name evidence="2" type="ORF">E4O86_22190</name>
</gene>
<organism evidence="2 3">
    <name type="scientific">Propylenella binzhouense</name>
    <dbReference type="NCBI Taxonomy" id="2555902"/>
    <lineage>
        <taxon>Bacteria</taxon>
        <taxon>Pseudomonadati</taxon>
        <taxon>Pseudomonadota</taxon>
        <taxon>Alphaproteobacteria</taxon>
        <taxon>Hyphomicrobiales</taxon>
        <taxon>Propylenellaceae</taxon>
        <taxon>Propylenella</taxon>
    </lineage>
</organism>
<dbReference type="EMBL" id="SPKJ01000166">
    <property type="protein sequence ID" value="MYZ50415.1"/>
    <property type="molecule type" value="Genomic_DNA"/>
</dbReference>
<accession>A0A964T8H2</accession>
<evidence type="ECO:0000313" key="2">
    <source>
        <dbReference type="EMBL" id="MYZ50415.1"/>
    </source>
</evidence>
<dbReference type="AlphaFoldDB" id="A0A964T8H2"/>
<sequence>MRVRAVLFLAIVLTALALVPAGAHLFAMPNKLGLAQADYFTVQAIYRGWALFGIVLFAALAADLALVLLSRRSRRIFRAAIVALAAECASLAIFFLWTFPANRATANWTEVPADWEALRRQWEYSHAAAAIVTFAGFCALVLAALRQGGERRDASSLAGERHPT</sequence>
<proteinExistence type="predicted"/>
<keyword evidence="1" id="KW-1133">Transmembrane helix</keyword>
<feature type="transmembrane region" description="Helical" evidence="1">
    <location>
        <begin position="76"/>
        <end position="99"/>
    </location>
</feature>
<protein>
    <submittedName>
        <fullName evidence="2">DUF1772 domain-containing protein</fullName>
    </submittedName>
</protein>